<organism evidence="1 2">
    <name type="scientific">Neonectria ditissima</name>
    <dbReference type="NCBI Taxonomy" id="78410"/>
    <lineage>
        <taxon>Eukaryota</taxon>
        <taxon>Fungi</taxon>
        <taxon>Dikarya</taxon>
        <taxon>Ascomycota</taxon>
        <taxon>Pezizomycotina</taxon>
        <taxon>Sordariomycetes</taxon>
        <taxon>Hypocreomycetidae</taxon>
        <taxon>Hypocreales</taxon>
        <taxon>Nectriaceae</taxon>
        <taxon>Neonectria</taxon>
    </lineage>
</organism>
<proteinExistence type="predicted"/>
<evidence type="ECO:0000313" key="2">
    <source>
        <dbReference type="Proteomes" id="UP000050424"/>
    </source>
</evidence>
<dbReference type="AlphaFoldDB" id="A0A0P7BM47"/>
<reference evidence="1 2" key="1">
    <citation type="submission" date="2015-09" db="EMBL/GenBank/DDBJ databases">
        <title>Draft genome of a European isolate of the apple canker pathogen Neonectria ditissima.</title>
        <authorList>
            <person name="Gomez-Cortecero A."/>
            <person name="Harrison R.J."/>
            <person name="Armitage A.D."/>
        </authorList>
    </citation>
    <scope>NUCLEOTIDE SEQUENCE [LARGE SCALE GENOMIC DNA]</scope>
    <source>
        <strain evidence="1 2">R09/05</strain>
    </source>
</reference>
<dbReference type="Proteomes" id="UP000050424">
    <property type="component" value="Unassembled WGS sequence"/>
</dbReference>
<keyword evidence="2" id="KW-1185">Reference proteome</keyword>
<gene>
    <name evidence="1" type="ORF">AK830_g9</name>
</gene>
<accession>A0A0P7BM47</accession>
<sequence length="356" mass="41776">MSNLIRKELRRIYFELPTRYLREEIKSRGSWRQDASMARADTRQHPARVINRRLASEFLNKELIVYFETPSVDGAKIFRYIYREWLRLYDGRPPFQRESFFAKAVQISKNTSQKLAQLSAFHRTICQRLSVHSNDLVDFYPPPRSKRPPRLLTEPVPSTEIQSWRDSGYIMRHLFRALYIVVDSQTRVEPPGPTPVELYGEDRSLYLEFLEARRLSYWTVLLVKTGDETHLHSPISFLPLFDAGLALDVNRGDYHSKGEETVVRVTLGVAVRFVWELLCKEEEALVEIGQLAEGLRQEQDTFCNAWVENVISHSDRIGIDKSGYTWLAVRRALARMHGEAFEEEQVTPWSERIRWW</sequence>
<dbReference type="OrthoDB" id="5235440at2759"/>
<protein>
    <submittedName>
        <fullName evidence="1">Uncharacterized protein</fullName>
    </submittedName>
</protein>
<name>A0A0P7BM47_9HYPO</name>
<dbReference type="EMBL" id="LKCW01000001">
    <property type="protein sequence ID" value="KPM46378.1"/>
    <property type="molecule type" value="Genomic_DNA"/>
</dbReference>
<evidence type="ECO:0000313" key="1">
    <source>
        <dbReference type="EMBL" id="KPM46378.1"/>
    </source>
</evidence>
<comment type="caution">
    <text evidence="1">The sequence shown here is derived from an EMBL/GenBank/DDBJ whole genome shotgun (WGS) entry which is preliminary data.</text>
</comment>